<keyword evidence="2" id="KW-0808">Transferase</keyword>
<protein>
    <submittedName>
        <fullName evidence="2">GNAT family N-acetyltransferase</fullName>
        <ecNumber evidence="2">2.3.1.-</ecNumber>
    </submittedName>
</protein>
<dbReference type="Pfam" id="PF00583">
    <property type="entry name" value="Acetyltransf_1"/>
    <property type="match status" value="1"/>
</dbReference>
<name>A0ABT0UGJ4_9ACTN</name>
<accession>A0ABT0UGJ4</accession>
<dbReference type="Proteomes" id="UP001431429">
    <property type="component" value="Unassembled WGS sequence"/>
</dbReference>
<dbReference type="Gene3D" id="3.40.630.30">
    <property type="match status" value="1"/>
</dbReference>
<reference evidence="2" key="1">
    <citation type="submission" date="2022-06" db="EMBL/GenBank/DDBJ databases">
        <title>Genome public.</title>
        <authorList>
            <person name="Sun Q."/>
        </authorList>
    </citation>
    <scope>NUCLEOTIDE SEQUENCE</scope>
    <source>
        <strain evidence="2">CWNU-1</strain>
    </source>
</reference>
<keyword evidence="3" id="KW-1185">Reference proteome</keyword>
<dbReference type="PROSITE" id="PS51186">
    <property type="entry name" value="GNAT"/>
    <property type="match status" value="1"/>
</dbReference>
<feature type="domain" description="N-acetyltransferase" evidence="1">
    <location>
        <begin position="122"/>
        <end position="261"/>
    </location>
</feature>
<dbReference type="InterPro" id="IPR016181">
    <property type="entry name" value="Acyl_CoA_acyltransferase"/>
</dbReference>
<comment type="caution">
    <text evidence="2">The sequence shown here is derived from an EMBL/GenBank/DDBJ whole genome shotgun (WGS) entry which is preliminary data.</text>
</comment>
<dbReference type="RefSeq" id="WP_250918110.1">
    <property type="nucleotide sequence ID" value="NZ_JAMQAW010000006.1"/>
</dbReference>
<evidence type="ECO:0000259" key="1">
    <source>
        <dbReference type="PROSITE" id="PS51186"/>
    </source>
</evidence>
<evidence type="ECO:0000313" key="3">
    <source>
        <dbReference type="Proteomes" id="UP001431429"/>
    </source>
</evidence>
<sequence length="266" mass="29038">MDHDDLLRLFDRQLRREAPPDGPGTRVERVGDVVRQTGADSDWNGVIWSGLDRDTADAAIAEQTRHFTALGHSFEWKLYGHDEPGDLGDRLLRAGFLPEPTETLMVAPADALATEAVLPDGITLDEVTTPAGVDLMIDVNERAFATRSPWLKERLLGQLGQDTVTMTVAMADGRPISGARLEMRPGTKFAGLWGGGTLPEWRGRGVYRALVAHRARVAAARGARFLQVDASDQSRPILQRLGFAPLTTTTPYGYEMPSGPRSPARS</sequence>
<dbReference type="InterPro" id="IPR000182">
    <property type="entry name" value="GNAT_dom"/>
</dbReference>
<gene>
    <name evidence="2" type="ORF">NBG84_05395</name>
</gene>
<evidence type="ECO:0000313" key="2">
    <source>
        <dbReference type="EMBL" id="MCM2387748.1"/>
    </source>
</evidence>
<dbReference type="EC" id="2.3.1.-" evidence="2"/>
<organism evidence="2 3">
    <name type="scientific">Streptomyces albipurpureus</name>
    <dbReference type="NCBI Taxonomy" id="2897419"/>
    <lineage>
        <taxon>Bacteria</taxon>
        <taxon>Bacillati</taxon>
        <taxon>Actinomycetota</taxon>
        <taxon>Actinomycetes</taxon>
        <taxon>Kitasatosporales</taxon>
        <taxon>Streptomycetaceae</taxon>
        <taxon>Streptomyces</taxon>
    </lineage>
</organism>
<keyword evidence="2" id="KW-0012">Acyltransferase</keyword>
<dbReference type="SUPFAM" id="SSF55729">
    <property type="entry name" value="Acyl-CoA N-acyltransferases (Nat)"/>
    <property type="match status" value="1"/>
</dbReference>
<dbReference type="GO" id="GO:0016746">
    <property type="term" value="F:acyltransferase activity"/>
    <property type="evidence" value="ECO:0007669"/>
    <property type="project" value="UniProtKB-KW"/>
</dbReference>
<proteinExistence type="predicted"/>
<dbReference type="EMBL" id="JAMQAW010000006">
    <property type="protein sequence ID" value="MCM2387748.1"/>
    <property type="molecule type" value="Genomic_DNA"/>
</dbReference>